<dbReference type="InterPro" id="IPR050267">
    <property type="entry name" value="Anti-sigma-factor_SerPK"/>
</dbReference>
<dbReference type="InterPro" id="IPR003594">
    <property type="entry name" value="HATPase_dom"/>
</dbReference>
<dbReference type="Gene3D" id="3.30.565.10">
    <property type="entry name" value="Histidine kinase-like ATPase, C-terminal domain"/>
    <property type="match status" value="1"/>
</dbReference>
<dbReference type="CDD" id="cd16936">
    <property type="entry name" value="HATPase_RsbW-like"/>
    <property type="match status" value="1"/>
</dbReference>
<keyword evidence="1" id="KW-0723">Serine/threonine-protein kinase</keyword>
<accession>A0A5C5WC28</accession>
<comment type="caution">
    <text evidence="3">The sequence shown here is derived from an EMBL/GenBank/DDBJ whole genome shotgun (WGS) entry which is preliminary data.</text>
</comment>
<dbReference type="InterPro" id="IPR036890">
    <property type="entry name" value="HATPase_C_sf"/>
</dbReference>
<keyword evidence="1" id="KW-0808">Transferase</keyword>
<dbReference type="GO" id="GO:0004674">
    <property type="term" value="F:protein serine/threonine kinase activity"/>
    <property type="evidence" value="ECO:0007669"/>
    <property type="project" value="UniProtKB-KW"/>
</dbReference>
<dbReference type="PANTHER" id="PTHR35526:SF3">
    <property type="entry name" value="ANTI-SIGMA-F FACTOR RSBW"/>
    <property type="match status" value="1"/>
</dbReference>
<evidence type="ECO:0000256" key="1">
    <source>
        <dbReference type="ARBA" id="ARBA00022527"/>
    </source>
</evidence>
<evidence type="ECO:0000313" key="3">
    <source>
        <dbReference type="EMBL" id="TWT48458.1"/>
    </source>
</evidence>
<organism evidence="3 4">
    <name type="scientific">Botrimarina hoheduenensis</name>
    <dbReference type="NCBI Taxonomy" id="2528000"/>
    <lineage>
        <taxon>Bacteria</taxon>
        <taxon>Pseudomonadati</taxon>
        <taxon>Planctomycetota</taxon>
        <taxon>Planctomycetia</taxon>
        <taxon>Pirellulales</taxon>
        <taxon>Lacipirellulaceae</taxon>
        <taxon>Botrimarina</taxon>
    </lineage>
</organism>
<dbReference type="RefSeq" id="WP_197524651.1">
    <property type="nucleotide sequence ID" value="NZ_SJPH01000001.1"/>
</dbReference>
<keyword evidence="4" id="KW-1185">Reference proteome</keyword>
<dbReference type="Pfam" id="PF13581">
    <property type="entry name" value="HATPase_c_2"/>
    <property type="match status" value="1"/>
</dbReference>
<evidence type="ECO:0000259" key="2">
    <source>
        <dbReference type="Pfam" id="PF13581"/>
    </source>
</evidence>
<dbReference type="PANTHER" id="PTHR35526">
    <property type="entry name" value="ANTI-SIGMA-F FACTOR RSBW-RELATED"/>
    <property type="match status" value="1"/>
</dbReference>
<dbReference type="EMBL" id="SJPH01000001">
    <property type="protein sequence ID" value="TWT48458.1"/>
    <property type="molecule type" value="Genomic_DNA"/>
</dbReference>
<proteinExistence type="predicted"/>
<name>A0A5C5WC28_9BACT</name>
<protein>
    <submittedName>
        <fullName evidence="3">Anti-sigma F factor</fullName>
    </submittedName>
</protein>
<feature type="domain" description="Histidine kinase/HSP90-like ATPase" evidence="2">
    <location>
        <begin position="20"/>
        <end position="133"/>
    </location>
</feature>
<sequence length="147" mass="16568">MTGEWAWTTEARFESRLGAHLPLLNEVLAHLAQLGWDGRDYFGVQMTLEETLTNAIRHGNGSDPEKKVQVLCRVSAERFWMSVEDEGHGFIPTEVADCTADENLEALGGRGMLLIRAYMEEVSFNERGNRITVATQRGYRPPPTEDE</sequence>
<dbReference type="SUPFAM" id="SSF55874">
    <property type="entry name" value="ATPase domain of HSP90 chaperone/DNA topoisomerase II/histidine kinase"/>
    <property type="match status" value="1"/>
</dbReference>
<dbReference type="Proteomes" id="UP000318995">
    <property type="component" value="Unassembled WGS sequence"/>
</dbReference>
<keyword evidence="1" id="KW-0418">Kinase</keyword>
<dbReference type="AlphaFoldDB" id="A0A5C5WC28"/>
<reference evidence="3 4" key="1">
    <citation type="submission" date="2019-02" db="EMBL/GenBank/DDBJ databases">
        <title>Deep-cultivation of Planctomycetes and their phenomic and genomic characterization uncovers novel biology.</title>
        <authorList>
            <person name="Wiegand S."/>
            <person name="Jogler M."/>
            <person name="Boedeker C."/>
            <person name="Pinto D."/>
            <person name="Vollmers J."/>
            <person name="Rivas-Marin E."/>
            <person name="Kohn T."/>
            <person name="Peeters S.H."/>
            <person name="Heuer A."/>
            <person name="Rast P."/>
            <person name="Oberbeckmann S."/>
            <person name="Bunk B."/>
            <person name="Jeske O."/>
            <person name="Meyerdierks A."/>
            <person name="Storesund J.E."/>
            <person name="Kallscheuer N."/>
            <person name="Luecker S."/>
            <person name="Lage O.M."/>
            <person name="Pohl T."/>
            <person name="Merkel B.J."/>
            <person name="Hornburger P."/>
            <person name="Mueller R.-W."/>
            <person name="Bruemmer F."/>
            <person name="Labrenz M."/>
            <person name="Spormann A.M."/>
            <person name="Op Den Camp H."/>
            <person name="Overmann J."/>
            <person name="Amann R."/>
            <person name="Jetten M.S.M."/>
            <person name="Mascher T."/>
            <person name="Medema M.H."/>
            <person name="Devos D.P."/>
            <person name="Kaster A.-K."/>
            <person name="Ovreas L."/>
            <person name="Rohde M."/>
            <person name="Galperin M.Y."/>
            <person name="Jogler C."/>
        </authorList>
    </citation>
    <scope>NUCLEOTIDE SEQUENCE [LARGE SCALE GENOMIC DNA]</scope>
    <source>
        <strain evidence="3 4">Pla111</strain>
    </source>
</reference>
<evidence type="ECO:0000313" key="4">
    <source>
        <dbReference type="Proteomes" id="UP000318995"/>
    </source>
</evidence>
<gene>
    <name evidence="3" type="ORF">Pla111_02260</name>
</gene>